<accession>A0A166L038</accession>
<keyword evidence="2" id="KW-1185">Reference proteome</keyword>
<evidence type="ECO:0000313" key="1">
    <source>
        <dbReference type="EMBL" id="KZP22432.1"/>
    </source>
</evidence>
<reference evidence="1 2" key="1">
    <citation type="journal article" date="2016" name="Mol. Biol. Evol.">
        <title>Comparative Genomics of Early-Diverging Mushroom-Forming Fungi Provides Insights into the Origins of Lignocellulose Decay Capabilities.</title>
        <authorList>
            <person name="Nagy L.G."/>
            <person name="Riley R."/>
            <person name="Tritt A."/>
            <person name="Adam C."/>
            <person name="Daum C."/>
            <person name="Floudas D."/>
            <person name="Sun H."/>
            <person name="Yadav J.S."/>
            <person name="Pangilinan J."/>
            <person name="Larsson K.H."/>
            <person name="Matsuura K."/>
            <person name="Barry K."/>
            <person name="Labutti K."/>
            <person name="Kuo R."/>
            <person name="Ohm R.A."/>
            <person name="Bhattacharya S.S."/>
            <person name="Shirouzu T."/>
            <person name="Yoshinaga Y."/>
            <person name="Martin F.M."/>
            <person name="Grigoriev I.V."/>
            <person name="Hibbett D.S."/>
        </authorList>
    </citation>
    <scope>NUCLEOTIDE SEQUENCE [LARGE SCALE GENOMIC DNA]</scope>
    <source>
        <strain evidence="1 2">CBS 109695</strain>
    </source>
</reference>
<name>A0A166L038_9AGAM</name>
<evidence type="ECO:0000313" key="2">
    <source>
        <dbReference type="Proteomes" id="UP000076532"/>
    </source>
</evidence>
<dbReference type="AlphaFoldDB" id="A0A166L038"/>
<sequence>MDAGAAGGMMPASVLLTRRNLRHEDGQEEEGGGEMRMRLARTVRLVGRGWLSVSVLACVRALRMNFRSRGWCVRFRMGALSLASCLVPLTSNHHALSTNRQGHPPHLRCLTSLST</sequence>
<protein>
    <submittedName>
        <fullName evidence="1">Uncharacterized protein</fullName>
    </submittedName>
</protein>
<dbReference type="EMBL" id="KV417539">
    <property type="protein sequence ID" value="KZP22432.1"/>
    <property type="molecule type" value="Genomic_DNA"/>
</dbReference>
<gene>
    <name evidence="1" type="ORF">FIBSPDRAFT_859492</name>
</gene>
<proteinExistence type="predicted"/>
<dbReference type="Proteomes" id="UP000076532">
    <property type="component" value="Unassembled WGS sequence"/>
</dbReference>
<organism evidence="1 2">
    <name type="scientific">Athelia psychrophila</name>
    <dbReference type="NCBI Taxonomy" id="1759441"/>
    <lineage>
        <taxon>Eukaryota</taxon>
        <taxon>Fungi</taxon>
        <taxon>Dikarya</taxon>
        <taxon>Basidiomycota</taxon>
        <taxon>Agaricomycotina</taxon>
        <taxon>Agaricomycetes</taxon>
        <taxon>Agaricomycetidae</taxon>
        <taxon>Atheliales</taxon>
        <taxon>Atheliaceae</taxon>
        <taxon>Athelia</taxon>
    </lineage>
</organism>